<gene>
    <name evidence="1" type="ORF">TheveDRAFT_1139</name>
</gene>
<name>H0USH4_9BACT</name>
<dbReference type="Proteomes" id="UP000005730">
    <property type="component" value="Chromosome"/>
</dbReference>
<dbReference type="HOGENOM" id="CLU_2646578_0_0_0"/>
<keyword evidence="2" id="KW-1185">Reference proteome</keyword>
<dbReference type="AlphaFoldDB" id="H0USH4"/>
<dbReference type="eggNOG" id="ENOG503308A">
    <property type="taxonomic scope" value="Bacteria"/>
</dbReference>
<protein>
    <submittedName>
        <fullName evidence="1">Uncharacterized protein</fullName>
    </submittedName>
</protein>
<dbReference type="EMBL" id="CM001377">
    <property type="protein sequence ID" value="EHM10263.1"/>
    <property type="molecule type" value="Genomic_DNA"/>
</dbReference>
<reference evidence="1 2" key="1">
    <citation type="submission" date="2011-10" db="EMBL/GenBank/DDBJ databases">
        <title>The Noncontiguous Finished genome of Thermanaerovibrio velox DSM 12556.</title>
        <authorList>
            <consortium name="US DOE Joint Genome Institute (JGI-PGF)"/>
            <person name="Lucas S."/>
            <person name="Copeland A."/>
            <person name="Lapidus A."/>
            <person name="Glavina del Rio T."/>
            <person name="Dalin E."/>
            <person name="Tice H."/>
            <person name="Bruce D."/>
            <person name="Goodwin L."/>
            <person name="Pitluck S."/>
            <person name="Peters L."/>
            <person name="Mikhailova N."/>
            <person name="Teshima H."/>
            <person name="Kyrpides N."/>
            <person name="Mavromatis K."/>
            <person name="Ivanova N."/>
            <person name="Markowitz V."/>
            <person name="Cheng J.-F."/>
            <person name="Hugenholtz P."/>
            <person name="Woyke T."/>
            <person name="Wu D."/>
            <person name="Spring S."/>
            <person name="Brambilla E.-M."/>
            <person name="Klenk H.-P."/>
            <person name="Eisen J.A."/>
        </authorList>
    </citation>
    <scope>NUCLEOTIDE SEQUENCE [LARGE SCALE GENOMIC DNA]</scope>
    <source>
        <strain evidence="1 2">DSM 12556</strain>
    </source>
</reference>
<dbReference type="RefSeq" id="WP_006583757.1">
    <property type="nucleotide sequence ID" value="NZ_CM001377.1"/>
</dbReference>
<sequence>MGGVSGVLIVGCQNCGRIMVLAGASDPSGSARVAFTCRSCGAGQVLQLNVSSSAEGRDLKEMVLGMAIPSSCPM</sequence>
<dbReference type="STRING" id="926567.TheveDRAFT_1139"/>
<organism evidence="1 2">
    <name type="scientific">Thermanaerovibrio velox DSM 12556</name>
    <dbReference type="NCBI Taxonomy" id="926567"/>
    <lineage>
        <taxon>Bacteria</taxon>
        <taxon>Thermotogati</taxon>
        <taxon>Synergistota</taxon>
        <taxon>Synergistia</taxon>
        <taxon>Synergistales</taxon>
        <taxon>Synergistaceae</taxon>
        <taxon>Thermanaerovibrio</taxon>
    </lineage>
</organism>
<proteinExistence type="predicted"/>
<accession>H0USH4</accession>
<evidence type="ECO:0000313" key="1">
    <source>
        <dbReference type="EMBL" id="EHM10263.1"/>
    </source>
</evidence>
<evidence type="ECO:0000313" key="2">
    <source>
        <dbReference type="Proteomes" id="UP000005730"/>
    </source>
</evidence>